<sequence>MTLKSSAGQLQLLKKAKEGDEEAKNEFVALNLGLVWSVVKKFSNRGYEPEELFQIGSVGLLKAIDKFDFTYNVKFSTYAIPMIIGEIKRFIRDNSPVKMARSLRDLTIKIQSAKEKLLYELNREPTIIELSEEIGVPPEEIVMGLEAIQPIVSLNDVAYQEDGAPIYYIDKLDDGEQLHSQWIEKIAVKEALSRLDKLERQIIILRYFKEKSQTEVAKVLGITQVQVSRLEKKILTKIKNMLTQ</sequence>
<dbReference type="PANTHER" id="PTHR30603">
    <property type="entry name" value="RNA POLYMERASE SIGMA FACTOR RPO"/>
    <property type="match status" value="1"/>
</dbReference>
<comment type="similarity">
    <text evidence="6">Belongs to the sigma-70 factor family.</text>
</comment>
<evidence type="ECO:0000256" key="6">
    <source>
        <dbReference type="RuleBase" id="RU362124"/>
    </source>
</evidence>
<keyword evidence="2 6" id="KW-0805">Transcription regulation</keyword>
<dbReference type="InterPro" id="IPR013325">
    <property type="entry name" value="RNA_pol_sigma_r2"/>
</dbReference>
<dbReference type="InterPro" id="IPR014284">
    <property type="entry name" value="RNA_pol_sigma-70_dom"/>
</dbReference>
<dbReference type="InterPro" id="IPR007630">
    <property type="entry name" value="RNA_pol_sigma70_r4"/>
</dbReference>
<dbReference type="GO" id="GO:0030435">
    <property type="term" value="P:sporulation resulting in formation of a cellular spore"/>
    <property type="evidence" value="ECO:0007669"/>
    <property type="project" value="UniProtKB-KW"/>
</dbReference>
<keyword evidence="4 6" id="KW-0238">DNA-binding</keyword>
<gene>
    <name evidence="9" type="ORF">SAMN05660826_01200</name>
</gene>
<dbReference type="NCBIfam" id="TIGR02937">
    <property type="entry name" value="sigma70-ECF"/>
    <property type="match status" value="1"/>
</dbReference>
<evidence type="ECO:0000256" key="5">
    <source>
        <dbReference type="ARBA" id="ARBA00023163"/>
    </source>
</evidence>
<evidence type="ECO:0000313" key="9">
    <source>
        <dbReference type="EMBL" id="SHM50737.1"/>
    </source>
</evidence>
<dbReference type="Proteomes" id="UP000184375">
    <property type="component" value="Unassembled WGS sequence"/>
</dbReference>
<dbReference type="GO" id="GO:0016987">
    <property type="term" value="F:sigma factor activity"/>
    <property type="evidence" value="ECO:0007669"/>
    <property type="project" value="UniProtKB-KW"/>
</dbReference>
<dbReference type="InterPro" id="IPR013324">
    <property type="entry name" value="RNA_pol_sigma_r3/r4-like"/>
</dbReference>
<evidence type="ECO:0000256" key="1">
    <source>
        <dbReference type="ARBA" id="ARBA00022969"/>
    </source>
</evidence>
<proteinExistence type="inferred from homology"/>
<accession>A0A1M7JE08</accession>
<dbReference type="SUPFAM" id="SSF88946">
    <property type="entry name" value="Sigma2 domain of RNA polymerase sigma factors"/>
    <property type="match status" value="1"/>
</dbReference>
<keyword evidence="3 6" id="KW-0731">Sigma factor</keyword>
<reference evidence="10" key="1">
    <citation type="submission" date="2016-11" db="EMBL/GenBank/DDBJ databases">
        <authorList>
            <person name="Varghese N."/>
            <person name="Submissions S."/>
        </authorList>
    </citation>
    <scope>NUCLEOTIDE SEQUENCE [LARGE SCALE GENOMIC DNA]</scope>
    <source>
        <strain evidence="10">DSM 18802</strain>
    </source>
</reference>
<dbReference type="InterPro" id="IPR014322">
    <property type="entry name" value="RNA_pol_sigma-B/F/G"/>
</dbReference>
<dbReference type="Pfam" id="PF04539">
    <property type="entry name" value="Sigma70_r3"/>
    <property type="match status" value="1"/>
</dbReference>
<keyword evidence="10" id="KW-1185">Reference proteome</keyword>
<dbReference type="Gene3D" id="1.20.120.1810">
    <property type="match status" value="1"/>
</dbReference>
<keyword evidence="1" id="KW-0749">Sporulation</keyword>
<dbReference type="PROSITE" id="PS00715">
    <property type="entry name" value="SIGMA70_1"/>
    <property type="match status" value="1"/>
</dbReference>
<protein>
    <recommendedName>
        <fullName evidence="6">RNA polymerase sigma factor</fullName>
    </recommendedName>
</protein>
<dbReference type="EMBL" id="FRCR01000006">
    <property type="protein sequence ID" value="SHM50737.1"/>
    <property type="molecule type" value="Genomic_DNA"/>
</dbReference>
<evidence type="ECO:0000256" key="2">
    <source>
        <dbReference type="ARBA" id="ARBA00023015"/>
    </source>
</evidence>
<dbReference type="NCBIfam" id="TIGR02885">
    <property type="entry name" value="spore_sigF"/>
    <property type="match status" value="1"/>
</dbReference>
<dbReference type="InterPro" id="IPR014236">
    <property type="entry name" value="RNA_pol_sigma-F"/>
</dbReference>
<dbReference type="PRINTS" id="PR00046">
    <property type="entry name" value="SIGMA70FCT"/>
</dbReference>
<dbReference type="InterPro" id="IPR007624">
    <property type="entry name" value="RNA_pol_sigma70_r3"/>
</dbReference>
<dbReference type="InterPro" id="IPR050239">
    <property type="entry name" value="Sigma-70_RNA_pol_init_factors"/>
</dbReference>
<evidence type="ECO:0000256" key="4">
    <source>
        <dbReference type="ARBA" id="ARBA00023125"/>
    </source>
</evidence>
<evidence type="ECO:0000256" key="3">
    <source>
        <dbReference type="ARBA" id="ARBA00023082"/>
    </source>
</evidence>
<feature type="domain" description="RNA polymerase sigma-70" evidence="8">
    <location>
        <begin position="212"/>
        <end position="238"/>
    </location>
</feature>
<dbReference type="CDD" id="cd06171">
    <property type="entry name" value="Sigma70_r4"/>
    <property type="match status" value="1"/>
</dbReference>
<dbReference type="NCBIfam" id="TIGR02980">
    <property type="entry name" value="SigBFG"/>
    <property type="match status" value="1"/>
</dbReference>
<dbReference type="SUPFAM" id="SSF88659">
    <property type="entry name" value="Sigma3 and sigma4 domains of RNA polymerase sigma factors"/>
    <property type="match status" value="2"/>
</dbReference>
<dbReference type="OrthoDB" id="9809557at2"/>
<dbReference type="Pfam" id="PF04542">
    <property type="entry name" value="Sigma70_r2"/>
    <property type="match status" value="1"/>
</dbReference>
<dbReference type="GO" id="GO:0006352">
    <property type="term" value="P:DNA-templated transcription initiation"/>
    <property type="evidence" value="ECO:0007669"/>
    <property type="project" value="InterPro"/>
</dbReference>
<organism evidence="9 10">
    <name type="scientific">Caldanaerovirga acetigignens</name>
    <dbReference type="NCBI Taxonomy" id="447595"/>
    <lineage>
        <taxon>Bacteria</taxon>
        <taxon>Bacillati</taxon>
        <taxon>Bacillota</taxon>
        <taxon>Clostridia</taxon>
        <taxon>Thermosediminibacterales</taxon>
        <taxon>Thermosediminibacteraceae</taxon>
        <taxon>Caldanaerovirga</taxon>
    </lineage>
</organism>
<dbReference type="STRING" id="447595.SAMN05660826_01200"/>
<dbReference type="InterPro" id="IPR000943">
    <property type="entry name" value="RNA_pol_sigma70"/>
</dbReference>
<name>A0A1M7JE08_9FIRM</name>
<dbReference type="InterPro" id="IPR007627">
    <property type="entry name" value="RNA_pol_sigma70_r2"/>
</dbReference>
<dbReference type="PANTHER" id="PTHR30603:SF17">
    <property type="entry name" value="RNA POLYMERASE SIGMA-G FACTOR"/>
    <property type="match status" value="1"/>
</dbReference>
<dbReference type="AlphaFoldDB" id="A0A1M7JE08"/>
<dbReference type="RefSeq" id="WP_073256150.1">
    <property type="nucleotide sequence ID" value="NZ_FRCR01000006.1"/>
</dbReference>
<keyword evidence="5 6" id="KW-0804">Transcription</keyword>
<evidence type="ECO:0000259" key="8">
    <source>
        <dbReference type="PROSITE" id="PS00716"/>
    </source>
</evidence>
<evidence type="ECO:0000259" key="7">
    <source>
        <dbReference type="PROSITE" id="PS00715"/>
    </source>
</evidence>
<dbReference type="GO" id="GO:0003677">
    <property type="term" value="F:DNA binding"/>
    <property type="evidence" value="ECO:0007669"/>
    <property type="project" value="UniProtKB-KW"/>
</dbReference>
<comment type="function">
    <text evidence="6">Sigma factors are initiation factors that promote the attachment of RNA polymerase to specific initiation sites and are then released.</text>
</comment>
<dbReference type="Gene3D" id="1.20.140.160">
    <property type="match status" value="1"/>
</dbReference>
<dbReference type="NCBIfam" id="NF004052">
    <property type="entry name" value="PRK05572.1"/>
    <property type="match status" value="1"/>
</dbReference>
<evidence type="ECO:0000313" key="10">
    <source>
        <dbReference type="Proteomes" id="UP000184375"/>
    </source>
</evidence>
<dbReference type="Pfam" id="PF04545">
    <property type="entry name" value="Sigma70_r4"/>
    <property type="match status" value="1"/>
</dbReference>
<dbReference type="PROSITE" id="PS00716">
    <property type="entry name" value="SIGMA70_2"/>
    <property type="match status" value="1"/>
</dbReference>
<feature type="domain" description="RNA polymerase sigma-70" evidence="7">
    <location>
        <begin position="51"/>
        <end position="64"/>
    </location>
</feature>